<dbReference type="EMBL" id="LKEA01000025">
    <property type="protein sequence ID" value="ROV98722.1"/>
    <property type="molecule type" value="Genomic_DNA"/>
</dbReference>
<reference evidence="2 3" key="1">
    <citation type="submission" date="2015-09" db="EMBL/GenBank/DDBJ databases">
        <title>Host preference determinants of Valsa canker pathogens revealed by comparative genomics.</title>
        <authorList>
            <person name="Yin Z."/>
            <person name="Huang L."/>
        </authorList>
    </citation>
    <scope>NUCLEOTIDE SEQUENCE [LARGE SCALE GENOMIC DNA]</scope>
    <source>
        <strain evidence="2 3">03-1</strain>
    </source>
</reference>
<organism evidence="2 3">
    <name type="scientific">Cytospora schulzeri</name>
    <dbReference type="NCBI Taxonomy" id="448051"/>
    <lineage>
        <taxon>Eukaryota</taxon>
        <taxon>Fungi</taxon>
        <taxon>Dikarya</taxon>
        <taxon>Ascomycota</taxon>
        <taxon>Pezizomycotina</taxon>
        <taxon>Sordariomycetes</taxon>
        <taxon>Sordariomycetidae</taxon>
        <taxon>Diaporthales</taxon>
        <taxon>Cytosporaceae</taxon>
        <taxon>Cytospora</taxon>
    </lineage>
</organism>
<feature type="region of interest" description="Disordered" evidence="1">
    <location>
        <begin position="1"/>
        <end position="54"/>
    </location>
</feature>
<comment type="caution">
    <text evidence="2">The sequence shown here is derived from an EMBL/GenBank/DDBJ whole genome shotgun (WGS) entry which is preliminary data.</text>
</comment>
<sequence>MPAAARCAGLRDTAPLLDPVVEEAELESEVDEDDDDSDDDSDDDLDDEPDGDVPVGVEVAVALPEIWVTRLPVAPALVELMEAVKLAGSVLREGEEGQKGCRENAGQLHSDDEWSRREVTSESTMKRIALGVTSWSCRSPLPSDPERMVFPLSSCGEVSSDR</sequence>
<keyword evidence="3" id="KW-1185">Reference proteome</keyword>
<proteinExistence type="predicted"/>
<feature type="compositionally biased region" description="Acidic residues" evidence="1">
    <location>
        <begin position="20"/>
        <end position="51"/>
    </location>
</feature>
<protein>
    <submittedName>
        <fullName evidence="2">Uncharacterized protein</fullName>
    </submittedName>
</protein>
<evidence type="ECO:0000313" key="3">
    <source>
        <dbReference type="Proteomes" id="UP000283895"/>
    </source>
</evidence>
<dbReference type="AlphaFoldDB" id="A0A423W5U5"/>
<gene>
    <name evidence="2" type="ORF">VMCG_06795</name>
</gene>
<dbReference type="Proteomes" id="UP000283895">
    <property type="component" value="Unassembled WGS sequence"/>
</dbReference>
<evidence type="ECO:0000256" key="1">
    <source>
        <dbReference type="SAM" id="MobiDB-lite"/>
    </source>
</evidence>
<evidence type="ECO:0000313" key="2">
    <source>
        <dbReference type="EMBL" id="ROV98722.1"/>
    </source>
</evidence>
<name>A0A423W5U5_9PEZI</name>
<accession>A0A423W5U5</accession>